<reference evidence="1 2" key="1">
    <citation type="journal article" date="2023" name="bioRxiv">
        <title>High-quality genome assemblies of four members of thePodospora anserinaspecies complex.</title>
        <authorList>
            <person name="Ament-Velasquez S.L."/>
            <person name="Vogan A.A."/>
            <person name="Wallerman O."/>
            <person name="Hartmann F."/>
            <person name="Gautier V."/>
            <person name="Silar P."/>
            <person name="Giraud T."/>
            <person name="Johannesson H."/>
        </authorList>
    </citation>
    <scope>NUCLEOTIDE SEQUENCE [LARGE SCALE GENOMIC DNA]</scope>
    <source>
        <strain evidence="1 2">CBS 124.78</strain>
    </source>
</reference>
<dbReference type="PANTHER" id="PTHR34714">
    <property type="entry name" value="EGF-LIKE DOMAIN-CONTAINING PROTEIN"/>
    <property type="match status" value="1"/>
</dbReference>
<comment type="caution">
    <text evidence="1">The sequence shown here is derived from an EMBL/GenBank/DDBJ whole genome shotgun (WGS) entry which is preliminary data.</text>
</comment>
<gene>
    <name evidence="1" type="ORF">QC764_609220</name>
</gene>
<dbReference type="Gene3D" id="1.20.1170.10">
    <property type="match status" value="1"/>
</dbReference>
<proteinExistence type="predicted"/>
<evidence type="ECO:0000313" key="1">
    <source>
        <dbReference type="EMBL" id="KAK4671843.1"/>
    </source>
</evidence>
<dbReference type="Proteomes" id="UP001323617">
    <property type="component" value="Unassembled WGS sequence"/>
</dbReference>
<organism evidence="1 2">
    <name type="scientific">Podospora pseudoanserina</name>
    <dbReference type="NCBI Taxonomy" id="2609844"/>
    <lineage>
        <taxon>Eukaryota</taxon>
        <taxon>Fungi</taxon>
        <taxon>Dikarya</taxon>
        <taxon>Ascomycota</taxon>
        <taxon>Pezizomycotina</taxon>
        <taxon>Sordariomycetes</taxon>
        <taxon>Sordariomycetidae</taxon>
        <taxon>Sordariales</taxon>
        <taxon>Podosporaceae</taxon>
        <taxon>Podospora</taxon>
    </lineage>
</organism>
<sequence length="811" mass="89931">MNFKIASDQMVNGFTLQEKTFAKDYAEAAYLDADSRTSGQVYLRSPVQRLNESLAEANRLVRDANLNTALRRLVVYCDTLEIPENVVVAHDDLANDLDLRIFARKLQCLGDAKNALTMSLSTTSILDIFTYSLPASFGVNFISTDGSSRSKSLSIDRDKWGIQVVWTGEDFYTEQFEPSMLDMSTADYLDRLRPDGTVEAESYINDNLPRLVYFQFLVAASILHTDRQLSLEILNWVCNLSASPTTVSLNIQASSLRNTLILSNTHNIFNVPSVNIYASKQVLKSRLIAAKAFEDAFRSFAAQDTTTGNFAALTANMLARSEDAITEYQFLEALAQKGYEAAVNANNVAQKRFLENEKSLDTAQKDLNAGIDAWSKKKEQEAVVGVCKAVVDVFGAVAATVATGGLAAPSIGTAINSGVGGIKTLTEIFKKLKQLYEEIKPVIESLTKLAGEVAGVVATLEAAKKLRDEIAVQRPDMDMDVFNATALWDIFREQVDDMEKAIASVDCDGKREYLLSLRKLAVNGKTYLQTQEYLCRRGDDLAVVLVKLQRRDQARLTLSTRTLMQQDAVLDILRRAMFDRLLSIRSLIFLDFQSYSEAYMFHALTPYSPITFSPVQPVVDFLDAAAKLQGSVAAFGSRVQIQNRRFVIRTLGNATDATDLRAQLGAGQSVTVSLRPDQNIFNGFSRIRVSRVRCYLDGVKTVYPPTGMDTLRLYLKTPGRFSDIALPGARTDRVSNFVGDARALLFEYVPLDGSIVCDGEYSQQRDCTLQTPLTEWEVCIAPGGLEVKDLDLEELTGLRMEFWCDVTLGDL</sequence>
<name>A0ABR0HVT3_9PEZI</name>
<dbReference type="PANTHER" id="PTHR34714:SF2">
    <property type="entry name" value="EGF-LIKE DOMAIN-CONTAINING PROTEIN"/>
    <property type="match status" value="1"/>
</dbReference>
<dbReference type="EMBL" id="JAFFHC010000006">
    <property type="protein sequence ID" value="KAK4671843.1"/>
    <property type="molecule type" value="Genomic_DNA"/>
</dbReference>
<dbReference type="RefSeq" id="XP_062798139.1">
    <property type="nucleotide sequence ID" value="XM_062949400.1"/>
</dbReference>
<evidence type="ECO:0000313" key="2">
    <source>
        <dbReference type="Proteomes" id="UP001323617"/>
    </source>
</evidence>
<accession>A0ABR0HVT3</accession>
<dbReference type="GeneID" id="87970265"/>
<evidence type="ECO:0008006" key="3">
    <source>
        <dbReference type="Google" id="ProtNLM"/>
    </source>
</evidence>
<protein>
    <recommendedName>
        <fullName evidence="3">Tc toxin complex TcA C-terminal TcB-binding domain-containing protein</fullName>
    </recommendedName>
</protein>
<keyword evidence="2" id="KW-1185">Reference proteome</keyword>